<feature type="domain" description="NlpC/P60" evidence="5">
    <location>
        <begin position="1"/>
        <end position="102"/>
    </location>
</feature>
<evidence type="ECO:0000259" key="5">
    <source>
        <dbReference type="PROSITE" id="PS51935"/>
    </source>
</evidence>
<dbReference type="InterPro" id="IPR038765">
    <property type="entry name" value="Papain-like_cys_pep_sf"/>
</dbReference>
<organism evidence="6 7">
    <name type="scientific">Microbispora catharanthi</name>
    <dbReference type="NCBI Taxonomy" id="1712871"/>
    <lineage>
        <taxon>Bacteria</taxon>
        <taxon>Bacillati</taxon>
        <taxon>Actinomycetota</taxon>
        <taxon>Actinomycetes</taxon>
        <taxon>Streptosporangiales</taxon>
        <taxon>Streptosporangiaceae</taxon>
        <taxon>Microbispora</taxon>
    </lineage>
</organism>
<gene>
    <name evidence="6" type="ORF">FH610_017020</name>
</gene>
<evidence type="ECO:0000256" key="1">
    <source>
        <dbReference type="ARBA" id="ARBA00007074"/>
    </source>
</evidence>
<sequence>MAPVWGAADPNSFDCSGLMLWAYSKVGINLPHYTGAQWQLGTRVPSMDQLQVGDIVFFYSDLHHNGMYVGDGMMVHAPQTGDVVKIVSIRTRPFMGGARLVS</sequence>
<evidence type="ECO:0000313" key="6">
    <source>
        <dbReference type="EMBL" id="KAB8184042.1"/>
    </source>
</evidence>
<keyword evidence="7" id="KW-1185">Reference proteome</keyword>
<keyword evidence="4" id="KW-0788">Thiol protease</keyword>
<accession>A0A5N6BUB7</accession>
<comment type="caution">
    <text evidence="6">The sequence shown here is derived from an EMBL/GenBank/DDBJ whole genome shotgun (WGS) entry which is preliminary data.</text>
</comment>
<evidence type="ECO:0000313" key="7">
    <source>
        <dbReference type="Proteomes" id="UP000313066"/>
    </source>
</evidence>
<comment type="similarity">
    <text evidence="1">Belongs to the peptidase C40 family.</text>
</comment>
<evidence type="ECO:0000256" key="2">
    <source>
        <dbReference type="ARBA" id="ARBA00022670"/>
    </source>
</evidence>
<dbReference type="AlphaFoldDB" id="A0A5N6BUB7"/>
<keyword evidence="3" id="KW-0378">Hydrolase</keyword>
<reference evidence="6 7" key="1">
    <citation type="submission" date="2019-10" db="EMBL/GenBank/DDBJ databases">
        <title>Nonomuraea sp. nov., isolated from Phyllanthus amarus.</title>
        <authorList>
            <person name="Klykleung N."/>
            <person name="Tanasupawat S."/>
        </authorList>
    </citation>
    <scope>NUCLEOTIDE SEQUENCE [LARGE SCALE GENOMIC DNA]</scope>
    <source>
        <strain evidence="6 7">CR1-09</strain>
    </source>
</reference>
<name>A0A5N6BUB7_9ACTN</name>
<evidence type="ECO:0000256" key="3">
    <source>
        <dbReference type="ARBA" id="ARBA00022801"/>
    </source>
</evidence>
<dbReference type="Pfam" id="PF00877">
    <property type="entry name" value="NLPC_P60"/>
    <property type="match status" value="1"/>
</dbReference>
<dbReference type="GO" id="GO:0008234">
    <property type="term" value="F:cysteine-type peptidase activity"/>
    <property type="evidence" value="ECO:0007669"/>
    <property type="project" value="UniProtKB-KW"/>
</dbReference>
<dbReference type="RefSeq" id="WP_139575447.1">
    <property type="nucleotide sequence ID" value="NZ_VDMA02000008.1"/>
</dbReference>
<dbReference type="SUPFAM" id="SSF54001">
    <property type="entry name" value="Cysteine proteinases"/>
    <property type="match status" value="1"/>
</dbReference>
<dbReference type="EMBL" id="VDMA02000008">
    <property type="protein sequence ID" value="KAB8184042.1"/>
    <property type="molecule type" value="Genomic_DNA"/>
</dbReference>
<dbReference type="InterPro" id="IPR000064">
    <property type="entry name" value="NLP_P60_dom"/>
</dbReference>
<dbReference type="PANTHER" id="PTHR47359:SF3">
    <property type="entry name" value="NLP_P60 DOMAIN-CONTAINING PROTEIN-RELATED"/>
    <property type="match status" value="1"/>
</dbReference>
<dbReference type="Gene3D" id="3.90.1720.10">
    <property type="entry name" value="endopeptidase domain like (from Nostoc punctiforme)"/>
    <property type="match status" value="1"/>
</dbReference>
<dbReference type="GO" id="GO:0006508">
    <property type="term" value="P:proteolysis"/>
    <property type="evidence" value="ECO:0007669"/>
    <property type="project" value="UniProtKB-KW"/>
</dbReference>
<keyword evidence="2" id="KW-0645">Protease</keyword>
<dbReference type="Proteomes" id="UP000313066">
    <property type="component" value="Unassembled WGS sequence"/>
</dbReference>
<evidence type="ECO:0000256" key="4">
    <source>
        <dbReference type="ARBA" id="ARBA00022807"/>
    </source>
</evidence>
<proteinExistence type="inferred from homology"/>
<dbReference type="PROSITE" id="PS51935">
    <property type="entry name" value="NLPC_P60"/>
    <property type="match status" value="1"/>
</dbReference>
<protein>
    <recommendedName>
        <fullName evidence="5">NlpC/P60 domain-containing protein</fullName>
    </recommendedName>
</protein>
<dbReference type="PANTHER" id="PTHR47359">
    <property type="entry name" value="PEPTIDOGLYCAN DL-ENDOPEPTIDASE CWLO"/>
    <property type="match status" value="1"/>
</dbReference>
<dbReference type="InterPro" id="IPR051794">
    <property type="entry name" value="PG_Endopeptidase_C40"/>
</dbReference>